<dbReference type="InterPro" id="IPR036928">
    <property type="entry name" value="AS_sf"/>
</dbReference>
<comment type="similarity">
    <text evidence="1">Belongs to the amidase family.</text>
</comment>
<dbReference type="Pfam" id="PF01425">
    <property type="entry name" value="Amidase"/>
    <property type="match status" value="1"/>
</dbReference>
<evidence type="ECO:0000256" key="1">
    <source>
        <dbReference type="ARBA" id="ARBA00009199"/>
    </source>
</evidence>
<feature type="chain" id="PRO_5045589244" evidence="2">
    <location>
        <begin position="31"/>
        <end position="522"/>
    </location>
</feature>
<dbReference type="RefSeq" id="WP_103044862.1">
    <property type="nucleotide sequence ID" value="NZ_BAABBP010000030.1"/>
</dbReference>
<dbReference type="PROSITE" id="PS51318">
    <property type="entry name" value="TAT"/>
    <property type="match status" value="1"/>
</dbReference>
<dbReference type="InterPro" id="IPR023631">
    <property type="entry name" value="Amidase_dom"/>
</dbReference>
<proteinExistence type="inferred from homology"/>
<accession>A0ABP7RTL7</accession>
<reference evidence="5" key="1">
    <citation type="journal article" date="2019" name="Int. J. Syst. Evol. Microbiol.">
        <title>The Global Catalogue of Microorganisms (GCM) 10K type strain sequencing project: providing services to taxonomists for standard genome sequencing and annotation.</title>
        <authorList>
            <consortium name="The Broad Institute Genomics Platform"/>
            <consortium name="The Broad Institute Genome Sequencing Center for Infectious Disease"/>
            <person name="Wu L."/>
            <person name="Ma J."/>
        </authorList>
    </citation>
    <scope>NUCLEOTIDE SEQUENCE [LARGE SCALE GENOMIC DNA]</scope>
    <source>
        <strain evidence="5">JCM 17561</strain>
    </source>
</reference>
<dbReference type="SUPFAM" id="SSF75304">
    <property type="entry name" value="Amidase signature (AS) enzymes"/>
    <property type="match status" value="1"/>
</dbReference>
<gene>
    <name evidence="4" type="ORF">GCM10022279_27490</name>
</gene>
<dbReference type="InterPro" id="IPR006311">
    <property type="entry name" value="TAT_signal"/>
</dbReference>
<name>A0ABP7RTL7_9BURK</name>
<keyword evidence="5" id="KW-1185">Reference proteome</keyword>
<evidence type="ECO:0000259" key="3">
    <source>
        <dbReference type="Pfam" id="PF01425"/>
    </source>
</evidence>
<protein>
    <submittedName>
        <fullName evidence="4">Amidase</fullName>
    </submittedName>
</protein>
<dbReference type="PANTHER" id="PTHR11895:SF7">
    <property type="entry name" value="GLUTAMYL-TRNA(GLN) AMIDOTRANSFERASE SUBUNIT A, MITOCHONDRIAL"/>
    <property type="match status" value="1"/>
</dbReference>
<comment type="caution">
    <text evidence="4">The sequence shown here is derived from an EMBL/GenBank/DDBJ whole genome shotgun (WGS) entry which is preliminary data.</text>
</comment>
<organism evidence="4 5">
    <name type="scientific">Comamonas faecalis</name>
    <dbReference type="NCBI Taxonomy" id="1387849"/>
    <lineage>
        <taxon>Bacteria</taxon>
        <taxon>Pseudomonadati</taxon>
        <taxon>Pseudomonadota</taxon>
        <taxon>Betaproteobacteria</taxon>
        <taxon>Burkholderiales</taxon>
        <taxon>Comamonadaceae</taxon>
        <taxon>Comamonas</taxon>
    </lineage>
</organism>
<feature type="signal peptide" evidence="2">
    <location>
        <begin position="1"/>
        <end position="30"/>
    </location>
</feature>
<sequence length="522" mass="54757">MPRSAQDPKRRLFLQGAAAGAAAAALPAQAQGAAANASHGVAPPDATTWARQIARGEVTPLDALDAAIARVEALPKLNAVVIRDFDLARQQAKALSALSAQARKTAVEKAPLWGLPFLIKDLGQYVEGTVTTNGCAFFKGAVATHSTTLVKRYQRAGLNIFGKTASPEFGMTTTTESRLYGATLNPWNTAHTTGGSSGGTAAAVAAGIVPVAHASDGGGSIRIPAAHCGLFGLKPSRGRVPAGPDVLDGSGLSVNHVISRSVRDSALLLDLTAGPEAGSRIGPPPAAPGSYLAALTRAPRPLRIAVWRSNYFGVPVHTDCLAALERAAHVCAGMGHHLEEKMPALPVQEVYAGMGAAMGAGMLYTVSQREKLLGRAVREDEMEPLDWATLEQARKATAQQLYQARLGFDKAGQIIDAFLGDYDLILTPTTAVPAQKLGVLTLDQPFESYARQAMASSAFTSLFNISGHPAMSVPAHWTADNLPVGAHFVAPYGREDRLLALAAQLEQAMPWAQRMPDLAALR</sequence>
<dbReference type="PROSITE" id="PS00571">
    <property type="entry name" value="AMIDASES"/>
    <property type="match status" value="1"/>
</dbReference>
<dbReference type="InterPro" id="IPR020556">
    <property type="entry name" value="Amidase_CS"/>
</dbReference>
<feature type="domain" description="Amidase" evidence="3">
    <location>
        <begin position="63"/>
        <end position="499"/>
    </location>
</feature>
<evidence type="ECO:0000313" key="4">
    <source>
        <dbReference type="EMBL" id="GAA4002082.1"/>
    </source>
</evidence>
<evidence type="ECO:0000256" key="2">
    <source>
        <dbReference type="SAM" id="SignalP"/>
    </source>
</evidence>
<dbReference type="Proteomes" id="UP001501627">
    <property type="component" value="Unassembled WGS sequence"/>
</dbReference>
<dbReference type="Gene3D" id="3.90.1300.10">
    <property type="entry name" value="Amidase signature (AS) domain"/>
    <property type="match status" value="1"/>
</dbReference>
<dbReference type="EMBL" id="BAABBP010000030">
    <property type="protein sequence ID" value="GAA4002082.1"/>
    <property type="molecule type" value="Genomic_DNA"/>
</dbReference>
<evidence type="ECO:0000313" key="5">
    <source>
        <dbReference type="Proteomes" id="UP001501627"/>
    </source>
</evidence>
<keyword evidence="2" id="KW-0732">Signal</keyword>
<dbReference type="PANTHER" id="PTHR11895">
    <property type="entry name" value="TRANSAMIDASE"/>
    <property type="match status" value="1"/>
</dbReference>
<dbReference type="InterPro" id="IPR000120">
    <property type="entry name" value="Amidase"/>
</dbReference>